<sequence length="154" mass="16862">MSWSRYLNDKIPSVLASLCAVVTMGEPLRAQDTMIMNPFFGFEFVLTPIAVKWVCGGERTNDLVQINRLIDAFPEEAEAAEIPSHLAALQNVETLSVLLGTPISAENSKKLCSAALPLNLNWALPEDLVSGANNMLPQQERAWAVFYGTVEALN</sequence>
<proteinExistence type="predicted"/>
<evidence type="ECO:0000313" key="1">
    <source>
        <dbReference type="EMBL" id="SMP31737.1"/>
    </source>
</evidence>
<evidence type="ECO:0000313" key="2">
    <source>
        <dbReference type="Proteomes" id="UP001157961"/>
    </source>
</evidence>
<comment type="caution">
    <text evidence="1">The sequence shown here is derived from an EMBL/GenBank/DDBJ whole genome shotgun (WGS) entry which is preliminary data.</text>
</comment>
<organism evidence="1 2">
    <name type="scientific">Shimia sagamensis</name>
    <dbReference type="NCBI Taxonomy" id="1566352"/>
    <lineage>
        <taxon>Bacteria</taxon>
        <taxon>Pseudomonadati</taxon>
        <taxon>Pseudomonadota</taxon>
        <taxon>Alphaproteobacteria</taxon>
        <taxon>Rhodobacterales</taxon>
        <taxon>Roseobacteraceae</taxon>
    </lineage>
</organism>
<name>A0ABY1PD45_9RHOB</name>
<dbReference type="EMBL" id="FXTY01000008">
    <property type="protein sequence ID" value="SMP31737.1"/>
    <property type="molecule type" value="Genomic_DNA"/>
</dbReference>
<protein>
    <submittedName>
        <fullName evidence="1">Uncharacterized protein</fullName>
    </submittedName>
</protein>
<accession>A0ABY1PD45</accession>
<dbReference type="RefSeq" id="WP_283427360.1">
    <property type="nucleotide sequence ID" value="NZ_FXTY01000008.1"/>
</dbReference>
<keyword evidence="2" id="KW-1185">Reference proteome</keyword>
<gene>
    <name evidence="1" type="ORF">SAMN06265373_10855</name>
</gene>
<reference evidence="1 2" key="1">
    <citation type="submission" date="2017-05" db="EMBL/GenBank/DDBJ databases">
        <authorList>
            <person name="Varghese N."/>
            <person name="Submissions S."/>
        </authorList>
    </citation>
    <scope>NUCLEOTIDE SEQUENCE [LARGE SCALE GENOMIC DNA]</scope>
    <source>
        <strain evidence="1 2">DSM 29734</strain>
    </source>
</reference>
<dbReference type="Proteomes" id="UP001157961">
    <property type="component" value="Unassembled WGS sequence"/>
</dbReference>